<reference evidence="3" key="1">
    <citation type="journal article" date="2019" name="Int. J. Syst. Evol. Microbiol.">
        <title>The Global Catalogue of Microorganisms (GCM) 10K type strain sequencing project: providing services to taxonomists for standard genome sequencing and annotation.</title>
        <authorList>
            <consortium name="The Broad Institute Genomics Platform"/>
            <consortium name="The Broad Institute Genome Sequencing Center for Infectious Disease"/>
            <person name="Wu L."/>
            <person name="Ma J."/>
        </authorList>
    </citation>
    <scope>NUCLEOTIDE SEQUENCE [LARGE SCALE GENOMIC DNA]</scope>
    <source>
        <strain evidence="3">JCM 17125</strain>
    </source>
</reference>
<dbReference type="InterPro" id="IPR018960">
    <property type="entry name" value="DUF1990"/>
</dbReference>
<dbReference type="EMBL" id="BAABDC010000014">
    <property type="protein sequence ID" value="GAA3722031.1"/>
    <property type="molecule type" value="Genomic_DNA"/>
</dbReference>
<accession>A0ABP7EP03</accession>
<name>A0ABP7EP03_9MICO</name>
<gene>
    <name evidence="2" type="ORF">GCM10022399_42960</name>
</gene>
<dbReference type="Pfam" id="PF09348">
    <property type="entry name" value="DUF1990"/>
    <property type="match status" value="1"/>
</dbReference>
<organism evidence="2 3">
    <name type="scientific">Terrabacter ginsenosidimutans</name>
    <dbReference type="NCBI Taxonomy" id="490575"/>
    <lineage>
        <taxon>Bacteria</taxon>
        <taxon>Bacillati</taxon>
        <taxon>Actinomycetota</taxon>
        <taxon>Actinomycetes</taxon>
        <taxon>Micrococcales</taxon>
        <taxon>Intrasporangiaceae</taxon>
        <taxon>Terrabacter</taxon>
    </lineage>
</organism>
<evidence type="ECO:0000259" key="1">
    <source>
        <dbReference type="Pfam" id="PF09348"/>
    </source>
</evidence>
<evidence type="ECO:0000313" key="3">
    <source>
        <dbReference type="Proteomes" id="UP001501468"/>
    </source>
</evidence>
<dbReference type="PANTHER" id="PTHR34202:SF1">
    <property type="entry name" value="UPF0548 PROTEIN"/>
    <property type="match status" value="1"/>
</dbReference>
<evidence type="ECO:0000313" key="2">
    <source>
        <dbReference type="EMBL" id="GAA3722031.1"/>
    </source>
</evidence>
<dbReference type="PIRSF" id="PIRSF010260">
    <property type="entry name" value="UCP010260"/>
    <property type="match status" value="1"/>
</dbReference>
<proteinExistence type="predicted"/>
<dbReference type="InterPro" id="IPR014457">
    <property type="entry name" value="UCP010260"/>
</dbReference>
<sequence length="177" mass="19458">MPVQLLGQDVAADLQAATLSYPADQTAAGECPPGFRRFHVTRRLKRRDFDGAARDLMGWLMHEKAGLRVQASDATVQTGTVVVMRLGPGPLSLRIPCRVVQVIDEPRRKGFAYGTLPGHPESGEELFVLDHDSDGTIRFTVTGFSKPASFLTRLGGPIGRAVQDWMTQRYLVALDRL</sequence>
<keyword evidence="3" id="KW-1185">Reference proteome</keyword>
<dbReference type="Proteomes" id="UP001501468">
    <property type="component" value="Unassembled WGS sequence"/>
</dbReference>
<comment type="caution">
    <text evidence="2">The sequence shown here is derived from an EMBL/GenBank/DDBJ whole genome shotgun (WGS) entry which is preliminary data.</text>
</comment>
<protein>
    <recommendedName>
        <fullName evidence="1">DUF1990 domain-containing protein</fullName>
    </recommendedName>
</protein>
<feature type="domain" description="DUF1990" evidence="1">
    <location>
        <begin position="25"/>
        <end position="171"/>
    </location>
</feature>
<dbReference type="PANTHER" id="PTHR34202">
    <property type="entry name" value="UPF0548 PROTEIN"/>
    <property type="match status" value="1"/>
</dbReference>